<dbReference type="Pfam" id="PF14678">
    <property type="entry name" value="FANCI_S4"/>
    <property type="match status" value="1"/>
</dbReference>
<evidence type="ECO:0000259" key="7">
    <source>
        <dbReference type="Pfam" id="PF14679"/>
    </source>
</evidence>
<feature type="coiled-coil region" evidence="1">
    <location>
        <begin position="1438"/>
        <end position="1503"/>
    </location>
</feature>
<dbReference type="STRING" id="300112.A0A4V3SBJ5"/>
<evidence type="ECO:0000259" key="3">
    <source>
        <dbReference type="Pfam" id="PF14675"/>
    </source>
</evidence>
<dbReference type="PANTHER" id="PTHR21818:SF0">
    <property type="entry name" value="FANCONI ANEMIA GROUP I PROTEIN"/>
    <property type="match status" value="1"/>
</dbReference>
<feature type="compositionally biased region" description="Low complexity" evidence="2">
    <location>
        <begin position="1326"/>
        <end position="1346"/>
    </location>
</feature>
<dbReference type="InterPro" id="IPR029313">
    <property type="entry name" value="FANCI_S3"/>
</dbReference>
<dbReference type="InterPro" id="IPR029314">
    <property type="entry name" value="FANCI_S4"/>
</dbReference>
<dbReference type="InterPro" id="IPR029310">
    <property type="entry name" value="FANCI_HD1"/>
</dbReference>
<dbReference type="GO" id="GO:0070182">
    <property type="term" value="F:DNA polymerase binding"/>
    <property type="evidence" value="ECO:0007669"/>
    <property type="project" value="TreeGrafter"/>
</dbReference>
<sequence>MIQDPTDLHLLHLKPEDTTRSRRFQLNCHSEMSAKLNSLLSQKDRAQLNEFVRETSTEELTKIISSGICNADISRVLDEVLQVCSESEGLYAKRVKLVESALKALGKAKVSISHANEIVNRIVVDFPNYPKLHLVKLVDFCLASIRNNDDEFRNWKELLPVLLEVLEEEKYISHMNGEVSGTKYKSIIVNNICNSEWDTQIMPSLARMFRDISLEKEDHAMVITVLCKRLHDISLEELPPLVHQLLRLCVNQDSKYLLEALRKYFTLRFSQTDDTDTFETIDVVNPKEVQSIESTVLYHISQAAELNHQHIRDYIKYFKSVSHTPEAILEPFMLSVLLTVASIDENQIFEMLRAVINKRNENDNKLKNSAWLRKLIPDSCSITAVIGNVIEASNRDRHLVLKGLVDLAFVLMAAENKMKTGAHPLWQIGTKILQKIMRKHHETVATIFQKLIDKITAGGSCIFQYTDCLAYMCRKLTVLVLDHQDSIIMLFDQISSIPGEIAIFIVSAIFPLIRVSVSIREHLVLTLRKALYRKGTSNRQMAVSGILEMLRNVKMHSLSGLAVSSSQYGSSSTGASSTSILTQVTLERGTQATGSTARYNRTLCYDVLGILRRCFTHECEVRLHLYNGLYEAMLKNIEITEYILEMILPHFKTFFEADENVVVPVKLELCTAVQGDQVILQEPLAELILTLQKIYIKSALMKSSFVDELAIILESLCRRMPRLETEHLNLDDKLDISNSSTKAQEKLQNILLTIKIYEALISFRIGAWSVNCTDTAQNVKNLFKGYMRFVEFTKHIPKAKKGEGKNKKTQNDPNNTTIKKAGRSGSIKLQPSIMDLSTVHKSLSLFYLKSVPWATADQAAILRDYHDFYHYVLRTLLQILHSVKSLTEYNLRKHKEQYMKTYFEIGKLLYDYIILDLNKVLETDEPGTILALECFKELCCLICTIFSSELPHFLDIVVPNKSTQAENLNAQLENMTAALRASFRTFFSEKEEHEENSKQILSILLDVIYQLTREINFYETNGTEVFDSMMKFTQLENMNPQASLIIFQILLWIEERNKEHGELLIDIAYALCDKMGSIDKADVSENNKYKIIHEDTADKLYNLINSSVKEKLDNVSWLLVRLKAEQNVVCSPGTDLEEHQEKLRTQERSLCRQLSHIIQILCTLANVAIKPGPSTDIMFKNLQVLYNLLSNLTKYFHGKSSKQNAAFQSVKFIQVIQSAGKPLKSAFYNLITHTEENQNVSKKAHSNTQKNKILKETKIIPRVVFEIEQFHNEILSLDKKTGVPLETYIKHSITRDFRIKNTQLTEALQKMDISMLDTQNSRRSNDASNSDINDVSVESSTETSSSKRPRKSDTSLKSPTESPPSKRSRRSLVTSWVIYKEEHVYEMPGKSCMCKSGDCSRCSCTKKQQQCTDSCKCKKTFCNNYENPNNRIEVHQDVDLLKAEIVAIRKDLDELKKRVQLLEESLTNSRANDIQEKSKIQKNLELESQKHKMDEKYRELRKVVQKLVEGIRDVLSSASTNAERNLFEQMKVEP</sequence>
<dbReference type="Pfam" id="PF14675">
    <property type="entry name" value="FANCI_S1"/>
    <property type="match status" value="1"/>
</dbReference>
<accession>A0A4V3SBJ5</accession>
<keyword evidence="1" id="KW-0175">Coiled coil</keyword>
<dbReference type="EMBL" id="QBLH01001095">
    <property type="protein sequence ID" value="TGZ53124.1"/>
    <property type="molecule type" value="Genomic_DNA"/>
</dbReference>
<evidence type="ECO:0000259" key="5">
    <source>
        <dbReference type="Pfam" id="PF14677"/>
    </source>
</evidence>
<feature type="region of interest" description="Disordered" evidence="2">
    <location>
        <begin position="800"/>
        <end position="822"/>
    </location>
</feature>
<dbReference type="GO" id="GO:0006281">
    <property type="term" value="P:DNA repair"/>
    <property type="evidence" value="ECO:0007669"/>
    <property type="project" value="InterPro"/>
</dbReference>
<feature type="compositionally biased region" description="Basic and acidic residues" evidence="2">
    <location>
        <begin position="800"/>
        <end position="810"/>
    </location>
</feature>
<gene>
    <name evidence="9" type="ORF">DBV15_05455</name>
</gene>
<name>A0A4V3SBJ5_9HYME</name>
<dbReference type="InterPro" id="IPR026171">
    <property type="entry name" value="FANCI"/>
</dbReference>
<dbReference type="InterPro" id="IPR029315">
    <property type="entry name" value="FANCI_S2"/>
</dbReference>
<organism evidence="9 10">
    <name type="scientific">Temnothorax longispinosus</name>
    <dbReference type="NCBI Taxonomy" id="300112"/>
    <lineage>
        <taxon>Eukaryota</taxon>
        <taxon>Metazoa</taxon>
        <taxon>Ecdysozoa</taxon>
        <taxon>Arthropoda</taxon>
        <taxon>Hexapoda</taxon>
        <taxon>Insecta</taxon>
        <taxon>Pterygota</taxon>
        <taxon>Neoptera</taxon>
        <taxon>Endopterygota</taxon>
        <taxon>Hymenoptera</taxon>
        <taxon>Apocrita</taxon>
        <taxon>Aculeata</taxon>
        <taxon>Formicoidea</taxon>
        <taxon>Formicidae</taxon>
        <taxon>Myrmicinae</taxon>
        <taxon>Temnothorax</taxon>
    </lineage>
</organism>
<keyword evidence="10" id="KW-1185">Reference proteome</keyword>
<comment type="caution">
    <text evidence="9">The sequence shown here is derived from an EMBL/GenBank/DDBJ whole genome shotgun (WGS) entry which is preliminary data.</text>
</comment>
<proteinExistence type="predicted"/>
<feature type="domain" description="FANCI solenoid 4" evidence="6">
    <location>
        <begin position="1064"/>
        <end position="1305"/>
    </location>
</feature>
<dbReference type="InterPro" id="IPR029308">
    <property type="entry name" value="FANCI_S1"/>
</dbReference>
<evidence type="ECO:0000313" key="10">
    <source>
        <dbReference type="Proteomes" id="UP000310200"/>
    </source>
</evidence>
<feature type="region of interest" description="Disordered" evidence="2">
    <location>
        <begin position="1318"/>
        <end position="1369"/>
    </location>
</feature>
<dbReference type="Pfam" id="PF14680">
    <property type="entry name" value="FANCI_HD2"/>
    <property type="match status" value="1"/>
</dbReference>
<evidence type="ECO:0000256" key="2">
    <source>
        <dbReference type="SAM" id="MobiDB-lite"/>
    </source>
</evidence>
<evidence type="ECO:0000256" key="1">
    <source>
        <dbReference type="SAM" id="Coils"/>
    </source>
</evidence>
<evidence type="ECO:0000259" key="8">
    <source>
        <dbReference type="Pfam" id="PF14680"/>
    </source>
</evidence>
<dbReference type="Proteomes" id="UP000310200">
    <property type="component" value="Unassembled WGS sequence"/>
</dbReference>
<feature type="domain" description="FANCI solenoid 1" evidence="3">
    <location>
        <begin position="92"/>
        <end position="304"/>
    </location>
</feature>
<dbReference type="CDD" id="cd11720">
    <property type="entry name" value="FANCI"/>
    <property type="match status" value="1"/>
</dbReference>
<evidence type="ECO:0000313" key="9">
    <source>
        <dbReference type="EMBL" id="TGZ53124.1"/>
    </source>
</evidence>
<evidence type="ECO:0000259" key="6">
    <source>
        <dbReference type="Pfam" id="PF14678"/>
    </source>
</evidence>
<feature type="domain" description="FANCI solenoid 2" evidence="4">
    <location>
        <begin position="400"/>
        <end position="547"/>
    </location>
</feature>
<dbReference type="Pfam" id="PF14676">
    <property type="entry name" value="FANCI_S2"/>
    <property type="match status" value="1"/>
</dbReference>
<feature type="domain" description="FANCI helical" evidence="8">
    <location>
        <begin position="573"/>
        <end position="794"/>
    </location>
</feature>
<dbReference type="Pfam" id="PF14679">
    <property type="entry name" value="FANCI_HD1"/>
    <property type="match status" value="1"/>
</dbReference>
<feature type="compositionally biased region" description="Polar residues" evidence="2">
    <location>
        <begin position="1355"/>
        <end position="1365"/>
    </location>
</feature>
<evidence type="ECO:0000259" key="4">
    <source>
        <dbReference type="Pfam" id="PF14676"/>
    </source>
</evidence>
<protein>
    <submittedName>
        <fullName evidence="9">Fanconi anemia group I protein</fullName>
    </submittedName>
</protein>
<reference evidence="9 10" key="1">
    <citation type="journal article" date="2019" name="Philos. Trans. R. Soc. Lond., B, Biol. Sci.">
        <title>Ant behaviour and brain gene expression of defending hosts depend on the ecological success of the intruding social parasite.</title>
        <authorList>
            <person name="Kaur R."/>
            <person name="Stoldt M."/>
            <person name="Jongepier E."/>
            <person name="Feldmeyer B."/>
            <person name="Menzel F."/>
            <person name="Bornberg-Bauer E."/>
            <person name="Foitzik S."/>
        </authorList>
    </citation>
    <scope>NUCLEOTIDE SEQUENCE [LARGE SCALE GENOMIC DNA]</scope>
    <source>
        <tissue evidence="9">Whole body</tissue>
    </source>
</reference>
<feature type="domain" description="FANCI helical" evidence="7">
    <location>
        <begin position="310"/>
        <end position="391"/>
    </location>
</feature>
<dbReference type="InterPro" id="IPR029312">
    <property type="entry name" value="FANCI_HD2"/>
</dbReference>
<dbReference type="PANTHER" id="PTHR21818">
    <property type="entry name" value="BC025462 PROTEIN"/>
    <property type="match status" value="1"/>
</dbReference>
<dbReference type="Pfam" id="PF14677">
    <property type="entry name" value="FANCI_S3"/>
    <property type="match status" value="1"/>
</dbReference>
<feature type="domain" description="FANCI solenoid 3" evidence="5">
    <location>
        <begin position="833"/>
        <end position="1050"/>
    </location>
</feature>